<dbReference type="Pfam" id="PF05192">
    <property type="entry name" value="MutS_III"/>
    <property type="match status" value="1"/>
</dbReference>
<evidence type="ECO:0000256" key="9">
    <source>
        <dbReference type="ARBA" id="ARBA00023254"/>
    </source>
</evidence>
<keyword evidence="5" id="KW-0547">Nucleotide-binding</keyword>
<feature type="domain" description="DNA mismatch repair proteins mutS family" evidence="13">
    <location>
        <begin position="799"/>
        <end position="815"/>
    </location>
</feature>
<feature type="region of interest" description="Disordered" evidence="12">
    <location>
        <begin position="1"/>
        <end position="54"/>
    </location>
</feature>
<dbReference type="GO" id="GO:0140664">
    <property type="term" value="F:ATP-dependent DNA damage sensor activity"/>
    <property type="evidence" value="ECO:0007669"/>
    <property type="project" value="InterPro"/>
</dbReference>
<dbReference type="InterPro" id="IPR007696">
    <property type="entry name" value="DNA_mismatch_repair_MutS_core"/>
</dbReference>
<keyword evidence="9" id="KW-0469">Meiosis</keyword>
<dbReference type="GO" id="GO:0030983">
    <property type="term" value="F:mismatched DNA binding"/>
    <property type="evidence" value="ECO:0007669"/>
    <property type="project" value="InterPro"/>
</dbReference>
<dbReference type="FunFam" id="3.40.50.300:FF:001067">
    <property type="entry name" value="DNA mismatch repair protein MSH5"/>
    <property type="match status" value="1"/>
</dbReference>
<keyword evidence="15" id="KW-1185">Reference proteome</keyword>
<dbReference type="InterPro" id="IPR027417">
    <property type="entry name" value="P-loop_NTPase"/>
</dbReference>
<dbReference type="SMART" id="SM00533">
    <property type="entry name" value="MUTSd"/>
    <property type="match status" value="1"/>
</dbReference>
<dbReference type="GO" id="GO:0005694">
    <property type="term" value="C:chromosome"/>
    <property type="evidence" value="ECO:0007669"/>
    <property type="project" value="UniProtKB-SubCell"/>
</dbReference>
<keyword evidence="4" id="KW-0158">Chromosome</keyword>
<evidence type="ECO:0000256" key="7">
    <source>
        <dbReference type="ARBA" id="ARBA00023125"/>
    </source>
</evidence>
<dbReference type="InterPro" id="IPR045076">
    <property type="entry name" value="MutS"/>
</dbReference>
<protein>
    <recommendedName>
        <fullName evidence="10">DNA mismatch repair protein MSH5</fullName>
    </recommendedName>
    <alternativeName>
        <fullName evidence="11">MutS protein homolog 5</fullName>
    </alternativeName>
</protein>
<evidence type="ECO:0000256" key="2">
    <source>
        <dbReference type="ARBA" id="ARBA00004286"/>
    </source>
</evidence>
<dbReference type="GO" id="GO:0006298">
    <property type="term" value="P:mismatch repair"/>
    <property type="evidence" value="ECO:0007669"/>
    <property type="project" value="InterPro"/>
</dbReference>
<dbReference type="AlphaFoldDB" id="A0A8H6RMZ9"/>
<comment type="similarity">
    <text evidence="3">Belongs to the DNA mismatch repair MutS family.</text>
</comment>
<accession>A0A8H6RMZ9</accession>
<evidence type="ECO:0000256" key="6">
    <source>
        <dbReference type="ARBA" id="ARBA00022840"/>
    </source>
</evidence>
<gene>
    <name evidence="14" type="ORF">HII31_04681</name>
</gene>
<dbReference type="SMART" id="SM00534">
    <property type="entry name" value="MUTSac"/>
    <property type="match status" value="1"/>
</dbReference>
<evidence type="ECO:0000256" key="4">
    <source>
        <dbReference type="ARBA" id="ARBA00022454"/>
    </source>
</evidence>
<dbReference type="Gene3D" id="3.40.50.300">
    <property type="entry name" value="P-loop containing nucleotide triphosphate hydrolases"/>
    <property type="match status" value="1"/>
</dbReference>
<dbReference type="GO" id="GO:0005524">
    <property type="term" value="F:ATP binding"/>
    <property type="evidence" value="ECO:0007669"/>
    <property type="project" value="UniProtKB-KW"/>
</dbReference>
<dbReference type="Gene3D" id="1.10.1420.10">
    <property type="match status" value="1"/>
</dbReference>
<organism evidence="14 15">
    <name type="scientific">Pseudocercospora fuligena</name>
    <dbReference type="NCBI Taxonomy" id="685502"/>
    <lineage>
        <taxon>Eukaryota</taxon>
        <taxon>Fungi</taxon>
        <taxon>Dikarya</taxon>
        <taxon>Ascomycota</taxon>
        <taxon>Pezizomycotina</taxon>
        <taxon>Dothideomycetes</taxon>
        <taxon>Dothideomycetidae</taxon>
        <taxon>Mycosphaerellales</taxon>
        <taxon>Mycosphaerellaceae</taxon>
        <taxon>Pseudocercospora</taxon>
    </lineage>
</organism>
<sequence length="982" mass="108384">MRSSAAATKRRRSNETSASRRGRVRTTSARSTNRGDSRQSSVSRGSYNPQWQFRNALPRTPSYASSVTSRAGAGRDVVADARSVASTQLPVEEIDIFDDETLNEVAMAVNVTDRGTVGCAYYNARAETLYFMEDVPLGGADIVDALKLFIDPTMILTSTKCNEETISRLDPEMRDAHLRAASVDGRSDQTGLPYLLECRPNAEFGYDSARNKLVNLRIGQTGGPSVTYTVPGDVMTHDDDRQSSDSGFHGGQASLLRLSGWINLESRLTVGCAGAVLAYLQRRRATTYLPGDRDAESMFRIARVEMFSLKDSMFVNADTMLSLQITTTESHPNAQQQGPAKSGGSKEGLSVYGLFHPLAKTQQGRQTLRQLFLRPSMNMEIIIERHNTLGLFLQPENLGVLDRLSKTLKGVKNMRIVMTNLRKGNSSGPDNRGKAIPASAWYSLHGFLYCCLSILDALADMPGATHLALHHKVEEKFDRQRIAEVGQCIAEVIDFEGSKEEKRTVIMPGVSAELDELRRSWAGIDDMLSEVAVVIANLVPTDIRSQLNVVFFPQIGFLISICHEEDDVPVPYAGTEDDPWEKMFHSTDASYYKNAHMTEMDEQFGDIHGQIIDLEIEIVQMLAQRVLEYEDLIISCSEVCGEVDALVALAHGAKLYNLVRPQMTNDNIIKIKNGRHILQELTVPTFVPNDTYLIGGIGDAESSPHISRDPRTQPTQGPNMLILTGPNYSGKSIYLKQIAIIVFMAHIGSFIPASSAKIGLTDKLLTRIATRESVSRIQSAFMIDLQQASIALNLATHRSLVIIDEFGKGTDSNDGAGLAAGVFEHLLQRHPNTPKVLGATHFHEIFESGFLQPRPGLGLAFAHMEIQLDSSENEKGKEITFLYNLRSGRSTQSFGTACAAMNGIDRKVVERAEELNLLASRGEDLVEACAKMPEGELMELEDAENVARRFLMMDEFEDPREILDELVMSTDVGTTRESVMDT</sequence>
<evidence type="ECO:0000256" key="5">
    <source>
        <dbReference type="ARBA" id="ARBA00022741"/>
    </source>
</evidence>
<dbReference type="PROSITE" id="PS00486">
    <property type="entry name" value="DNA_MISMATCH_REPAIR_2"/>
    <property type="match status" value="1"/>
</dbReference>
<comment type="subcellular location">
    <subcellularLocation>
        <location evidence="2">Chromosome</location>
    </subcellularLocation>
    <subcellularLocation>
        <location evidence="1">Nucleus</location>
    </subcellularLocation>
</comment>
<comment type="caution">
    <text evidence="14">The sequence shown here is derived from an EMBL/GenBank/DDBJ whole genome shotgun (WGS) entry which is preliminary data.</text>
</comment>
<feature type="compositionally biased region" description="Polar residues" evidence="12">
    <location>
        <begin position="15"/>
        <end position="53"/>
    </location>
</feature>
<dbReference type="SUPFAM" id="SSF48334">
    <property type="entry name" value="DNA repair protein MutS, domain III"/>
    <property type="match status" value="1"/>
</dbReference>
<dbReference type="CDD" id="cd03281">
    <property type="entry name" value="ABC_MSH5_euk"/>
    <property type="match status" value="1"/>
</dbReference>
<evidence type="ECO:0000256" key="3">
    <source>
        <dbReference type="ARBA" id="ARBA00006271"/>
    </source>
</evidence>
<evidence type="ECO:0000256" key="10">
    <source>
        <dbReference type="ARBA" id="ARBA00073549"/>
    </source>
</evidence>
<dbReference type="OrthoDB" id="29596at2759"/>
<proteinExistence type="inferred from homology"/>
<dbReference type="Pfam" id="PF00488">
    <property type="entry name" value="MutS_V"/>
    <property type="match status" value="1"/>
</dbReference>
<keyword evidence="7" id="KW-0238">DNA-binding</keyword>
<keyword evidence="6" id="KW-0067">ATP-binding</keyword>
<evidence type="ECO:0000259" key="13">
    <source>
        <dbReference type="PROSITE" id="PS00486"/>
    </source>
</evidence>
<keyword evidence="8" id="KW-0539">Nucleus</keyword>
<evidence type="ECO:0000313" key="14">
    <source>
        <dbReference type="EMBL" id="KAF7193999.1"/>
    </source>
</evidence>
<dbReference type="Proteomes" id="UP000660729">
    <property type="component" value="Unassembled WGS sequence"/>
</dbReference>
<evidence type="ECO:0000256" key="11">
    <source>
        <dbReference type="ARBA" id="ARBA00077470"/>
    </source>
</evidence>
<name>A0A8H6RMZ9_9PEZI</name>
<dbReference type="SUPFAM" id="SSF52540">
    <property type="entry name" value="P-loop containing nucleoside triphosphate hydrolases"/>
    <property type="match status" value="1"/>
</dbReference>
<evidence type="ECO:0000256" key="12">
    <source>
        <dbReference type="SAM" id="MobiDB-lite"/>
    </source>
</evidence>
<reference evidence="14" key="1">
    <citation type="submission" date="2020-04" db="EMBL/GenBank/DDBJ databases">
        <title>Draft genome resource of the tomato pathogen Pseudocercospora fuligena.</title>
        <authorList>
            <person name="Zaccaron A."/>
        </authorList>
    </citation>
    <scope>NUCLEOTIDE SEQUENCE</scope>
    <source>
        <strain evidence="14">PF001</strain>
    </source>
</reference>
<dbReference type="GO" id="GO:0005634">
    <property type="term" value="C:nucleus"/>
    <property type="evidence" value="ECO:0007669"/>
    <property type="project" value="UniProtKB-SubCell"/>
</dbReference>
<evidence type="ECO:0000256" key="1">
    <source>
        <dbReference type="ARBA" id="ARBA00004123"/>
    </source>
</evidence>
<dbReference type="InterPro" id="IPR000432">
    <property type="entry name" value="DNA_mismatch_repair_MutS_C"/>
</dbReference>
<dbReference type="EMBL" id="JABCIY010000067">
    <property type="protein sequence ID" value="KAF7193999.1"/>
    <property type="molecule type" value="Genomic_DNA"/>
</dbReference>
<evidence type="ECO:0000313" key="15">
    <source>
        <dbReference type="Proteomes" id="UP000660729"/>
    </source>
</evidence>
<dbReference type="PANTHER" id="PTHR11361">
    <property type="entry name" value="DNA MISMATCH REPAIR PROTEIN MUTS FAMILY MEMBER"/>
    <property type="match status" value="1"/>
</dbReference>
<dbReference type="GO" id="GO:0051026">
    <property type="term" value="P:chiasma assembly"/>
    <property type="evidence" value="ECO:0007669"/>
    <property type="project" value="UniProtKB-ARBA"/>
</dbReference>
<evidence type="ECO:0000256" key="8">
    <source>
        <dbReference type="ARBA" id="ARBA00023242"/>
    </source>
</evidence>
<dbReference type="InterPro" id="IPR036187">
    <property type="entry name" value="DNA_mismatch_repair_MutS_sf"/>
</dbReference>
<dbReference type="PANTHER" id="PTHR11361:SF20">
    <property type="entry name" value="MUTS PROTEIN HOMOLOG 5"/>
    <property type="match status" value="1"/>
</dbReference>